<reference evidence="1 2" key="1">
    <citation type="journal article" date="2019" name="Int. J. Syst. Evol. Microbiol.">
        <title>The Global Catalogue of Microorganisms (GCM) 10K type strain sequencing project: providing services to taxonomists for standard genome sequencing and annotation.</title>
        <authorList>
            <consortium name="The Broad Institute Genomics Platform"/>
            <consortium name="The Broad Institute Genome Sequencing Center for Infectious Disease"/>
            <person name="Wu L."/>
            <person name="Ma J."/>
        </authorList>
    </citation>
    <scope>NUCLEOTIDE SEQUENCE [LARGE SCALE GENOMIC DNA]</scope>
    <source>
        <strain evidence="1 2">JCM 16231</strain>
    </source>
</reference>
<dbReference type="Proteomes" id="UP001500185">
    <property type="component" value="Unassembled WGS sequence"/>
</dbReference>
<keyword evidence="2" id="KW-1185">Reference proteome</keyword>
<evidence type="ECO:0000313" key="1">
    <source>
        <dbReference type="EMBL" id="GAA0752370.1"/>
    </source>
</evidence>
<protein>
    <recommendedName>
        <fullName evidence="3">SGNH/GDSL hydrolase family protein</fullName>
    </recommendedName>
</protein>
<dbReference type="RefSeq" id="WP_224455441.1">
    <property type="nucleotide sequence ID" value="NZ_BAAAGG010000004.1"/>
</dbReference>
<dbReference type="EMBL" id="BAAAGG010000004">
    <property type="protein sequence ID" value="GAA0752370.1"/>
    <property type="molecule type" value="Genomic_DNA"/>
</dbReference>
<evidence type="ECO:0000313" key="2">
    <source>
        <dbReference type="Proteomes" id="UP001500185"/>
    </source>
</evidence>
<organism evidence="1 2">
    <name type="scientific">Psychroflexus lacisalsi</name>
    <dbReference type="NCBI Taxonomy" id="503928"/>
    <lineage>
        <taxon>Bacteria</taxon>
        <taxon>Pseudomonadati</taxon>
        <taxon>Bacteroidota</taxon>
        <taxon>Flavobacteriia</taxon>
        <taxon>Flavobacteriales</taxon>
        <taxon>Flavobacteriaceae</taxon>
        <taxon>Psychroflexus</taxon>
    </lineage>
</organism>
<comment type="caution">
    <text evidence="1">The sequence shown here is derived from an EMBL/GenBank/DDBJ whole genome shotgun (WGS) entry which is preliminary data.</text>
</comment>
<name>A0ABN1K2F7_9FLAO</name>
<evidence type="ECO:0008006" key="3">
    <source>
        <dbReference type="Google" id="ProtNLM"/>
    </source>
</evidence>
<accession>A0ABN1K2F7</accession>
<sequence length="308" mass="35498">MGVDLSEENLLANSELPEQSNNLKQLNTPDIVDIDEEETSVPSIKDVIMKQLPSSETEWIMVYAYYASNHGTNTFTSKDILIMYENTKRKTASRHANMSKNIRAIFSKGYFSALNDDDLMLFKNNPSAYTNALSLSIRKKSTRIFENDLNFSTKIGGYLYLDRDKTDSIINSMISLKQTASSVIPVKINISEANLSYLDDIIEFCKKNDRKIILIRSPQHKEYSGYKNEEKYMEIVKSRYADIEYLDFSNFPLSNSKYGDLGHLNYKGAKIFSEWFASLLLNELLEKENKQDYIDGKMKARTHNKELR</sequence>
<proteinExistence type="predicted"/>
<dbReference type="SUPFAM" id="SSF52266">
    <property type="entry name" value="SGNH hydrolase"/>
    <property type="match status" value="1"/>
</dbReference>
<gene>
    <name evidence="1" type="ORF">GCM10009433_03320</name>
</gene>